<comment type="caution">
    <text evidence="1">The sequence shown here is derived from an EMBL/GenBank/DDBJ whole genome shotgun (WGS) entry which is preliminary data.</text>
</comment>
<sequence>MTRISDLVDIKKDTFFNGAVQAEWFYDENKRKATSESYIFHGPKYYGVSKSDIKTLNHNLYDTASFVETIYNKIYIDSESSRFALTIAGYGTGKSHLSVTMASLFSGVDIELQKKILNNIKEADKQIYENIKEHINDKQFVIILNGINDFNLNREILKVAKQTLNLYGLDSSIFDDMTGAYKTARKFLENSFEYLEEKYEKQASMYSKYKNYSGTILKKRILENIQLDYDAYNIINSVYTEQTGNSIRVDEAISASTVLNKLHQKYVVEEKVFKSIVVLFDEFGRYLEFASSQPALAGDTGLQQIFESVQNASPSIIFVGFIQSDLSAYIARVSNDNIIRYVGRYQNSDKYYLSSNLETIIANLVKKRNEQSEAIISNLFDNSLQSYGTKIFNNVTRWYPELNSKSVWNNKLMFSKVILKGCYPIHPLTVSLLCALSNFMQQRSTLSFLSDIFSVYMDSEIDESIPFIYPVSIINSSIFTELLNAEERGRTSGQECTQFRELMNINEESLIEIDKDILRAILISNITKSKAYDKEDAKSALQMMVSYDMDKVEQSINKLEQNLGIIYYDDIKNRYIFMTEGNSKIDFNREFIKKKIQVNKTDILSSINDNIKKDLKLDIIEPTAFSIETNISTNEWKFSRDVIDITDFTSGLAKNIKFEIENNRHPDIPKGRIIYLYCGSKNYDKVEEIIKILREYNYDVLPILLILINDVDDVISDNLLDLRTLNSFDMDQRKNFEKFYKAKQNECNKKVVKSFLELVKQRQFLNEDGIYISNNILQKEITEKFRKIYTKTVPFTMDGFEKKVMPKVRKYYNSVIESLILGKIEDPVEFNNLSIDVKNRINSLLSVDNHKSWRVLYKGNVIDVSQNENIDNLYNEIIENIKNNGPITINKLVDKYMKVPYGMNLYSVSLLIAYVISMNKNNIKVYKAGVSKRVTDILSSFNDDKKEQFNDFFKYELEYTEETYEDKLEFLISKIEKNRFIDIEKAVELREELEQIQEIDVPMDLRGRYFNCKETLNLAYSKFGEIERQLKSANEDFNIKLSKNPFIIRNILANILNIKDDVIEGSSYRYSKRQIKIAEDLRKKSVLLCNDILEEFMVNLDISKFNEYKSIFISSIKQLPKLGEIALANNMKLIFSEYEEKYKKLLESRKIIDSIKSDISDIRINVSLVENIDECEAKINKWLVKSTNLIELNNNEISILLKQLKEELDKIQEVRGNGIKLLEEINLKLISTNSIREVRTLNDYILKCLNEKMLPKYKVIISELLESLRLAYDSIAPFEYKRLHNDELNNIINEVLKKGNFNKQIIELLKRVENSIIEKNKNNENEWRKKYLISDRIINSYDVRKLREWQIQSLKELEYLSETSKIDVAFSISFPVKTTLPSASLNSK</sequence>
<evidence type="ECO:0008006" key="3">
    <source>
        <dbReference type="Google" id="ProtNLM"/>
    </source>
</evidence>
<dbReference type="Proteomes" id="UP000640335">
    <property type="component" value="Unassembled WGS sequence"/>
</dbReference>
<dbReference type="EMBL" id="JACSQZ010000013">
    <property type="protein sequence ID" value="MBD7914576.1"/>
    <property type="molecule type" value="Genomic_DNA"/>
</dbReference>
<evidence type="ECO:0000313" key="2">
    <source>
        <dbReference type="Proteomes" id="UP000640335"/>
    </source>
</evidence>
<gene>
    <name evidence="1" type="ORF">H9660_05410</name>
</gene>
<name>A0ABR8Q2C6_9CLOT</name>
<feature type="non-terminal residue" evidence="1">
    <location>
        <position position="1388"/>
    </location>
</feature>
<accession>A0ABR8Q2C6</accession>
<proteinExistence type="predicted"/>
<evidence type="ECO:0000313" key="1">
    <source>
        <dbReference type="EMBL" id="MBD7914576.1"/>
    </source>
</evidence>
<reference evidence="1 2" key="1">
    <citation type="submission" date="2020-08" db="EMBL/GenBank/DDBJ databases">
        <title>A Genomic Blueprint of the Chicken Gut Microbiome.</title>
        <authorList>
            <person name="Gilroy R."/>
            <person name="Ravi A."/>
            <person name="Getino M."/>
            <person name="Pursley I."/>
            <person name="Horton D.L."/>
            <person name="Alikhan N.-F."/>
            <person name="Baker D."/>
            <person name="Gharbi K."/>
            <person name="Hall N."/>
            <person name="Watson M."/>
            <person name="Adriaenssens E.M."/>
            <person name="Foster-Nyarko E."/>
            <person name="Jarju S."/>
            <person name="Secka A."/>
            <person name="Antonio M."/>
            <person name="Oren A."/>
            <person name="Chaudhuri R."/>
            <person name="La Ragione R.M."/>
            <person name="Hildebrand F."/>
            <person name="Pallen M.J."/>
        </authorList>
    </citation>
    <scope>NUCLEOTIDE SEQUENCE [LARGE SCALE GENOMIC DNA]</scope>
    <source>
        <strain evidence="1 2">Sa3CUN1</strain>
    </source>
</reference>
<organism evidence="1 2">
    <name type="scientific">Clostridium gallinarum</name>
    <dbReference type="NCBI Taxonomy" id="2762246"/>
    <lineage>
        <taxon>Bacteria</taxon>
        <taxon>Bacillati</taxon>
        <taxon>Bacillota</taxon>
        <taxon>Clostridia</taxon>
        <taxon>Eubacteriales</taxon>
        <taxon>Clostridiaceae</taxon>
        <taxon>Clostridium</taxon>
    </lineage>
</organism>
<keyword evidence="2" id="KW-1185">Reference proteome</keyword>
<dbReference type="RefSeq" id="WP_191749326.1">
    <property type="nucleotide sequence ID" value="NZ_JACSQZ010000013.1"/>
</dbReference>
<protein>
    <recommendedName>
        <fullName evidence="3">Exonuclease SbcC</fullName>
    </recommendedName>
</protein>